<keyword evidence="8" id="KW-1185">Reference proteome</keyword>
<evidence type="ECO:0000256" key="1">
    <source>
        <dbReference type="ARBA" id="ARBA00004496"/>
    </source>
</evidence>
<dbReference type="HAMAP" id="MF_00801">
    <property type="entry name" value="Endonuclease_5"/>
    <property type="match status" value="1"/>
</dbReference>
<dbReference type="GO" id="GO:0006281">
    <property type="term" value="P:DNA repair"/>
    <property type="evidence" value="ECO:0007669"/>
    <property type="project" value="UniProtKB-UniRule"/>
</dbReference>
<dbReference type="PANTHER" id="PTHR28511">
    <property type="entry name" value="ENDONUCLEASE V"/>
    <property type="match status" value="1"/>
</dbReference>
<keyword evidence="6" id="KW-0227">DNA damage</keyword>
<comment type="caution">
    <text evidence="6">Lacks conserved residue(s) required for the propagation of feature annotation.</text>
</comment>
<accession>A0A6I4HW96</accession>
<evidence type="ECO:0000256" key="2">
    <source>
        <dbReference type="ARBA" id="ARBA00022490"/>
    </source>
</evidence>
<protein>
    <recommendedName>
        <fullName evidence="6">Endonuclease V</fullName>
        <ecNumber evidence="6">3.1.21.7</ecNumber>
    </recommendedName>
    <alternativeName>
        <fullName evidence="6">Deoxyinosine 3'endonuclease</fullName>
    </alternativeName>
    <alternativeName>
        <fullName evidence="6">Deoxyribonuclease V</fullName>
        <shortName evidence="6">DNase V</shortName>
    </alternativeName>
</protein>
<comment type="similarity">
    <text evidence="6">Belongs to the endonuclease V family.</text>
</comment>
<dbReference type="RefSeq" id="WP_157523551.1">
    <property type="nucleotide sequence ID" value="NZ_CP066775.1"/>
</dbReference>
<dbReference type="GO" id="GO:0005737">
    <property type="term" value="C:cytoplasm"/>
    <property type="evidence" value="ECO:0007669"/>
    <property type="project" value="UniProtKB-SubCell"/>
</dbReference>
<dbReference type="GO" id="GO:0003727">
    <property type="term" value="F:single-stranded RNA binding"/>
    <property type="evidence" value="ECO:0007669"/>
    <property type="project" value="TreeGrafter"/>
</dbReference>
<dbReference type="GO" id="GO:0043737">
    <property type="term" value="F:deoxyribonuclease V activity"/>
    <property type="evidence" value="ECO:0007669"/>
    <property type="project" value="UniProtKB-UniRule"/>
</dbReference>
<keyword evidence="3 6" id="KW-0540">Nuclease</keyword>
<feature type="binding site" evidence="6">
    <location>
        <position position="111"/>
    </location>
    <ligand>
        <name>Mg(2+)</name>
        <dbReference type="ChEBI" id="CHEBI:18420"/>
    </ligand>
</feature>
<dbReference type="EC" id="3.1.21.7" evidence="6"/>
<keyword evidence="2 6" id="KW-0963">Cytoplasm</keyword>
<dbReference type="Proteomes" id="UP000429232">
    <property type="component" value="Chromosome"/>
</dbReference>
<reference evidence="7 8" key="1">
    <citation type="submission" date="2020-12" db="EMBL/GenBank/DDBJ databases">
        <title>HMF7856_wgs.fasta genome submission.</title>
        <authorList>
            <person name="Kang H."/>
            <person name="Kim H."/>
            <person name="Joh K."/>
        </authorList>
    </citation>
    <scope>NUCLEOTIDE SEQUENCE [LARGE SCALE GENOMIC DNA]</scope>
    <source>
        <strain evidence="7 8">HMF7856</strain>
    </source>
</reference>
<gene>
    <name evidence="6" type="primary">nfi</name>
    <name evidence="7" type="ORF">GO620_005845</name>
</gene>
<keyword evidence="5 6" id="KW-0378">Hydrolase</keyword>
<dbReference type="Pfam" id="PF04493">
    <property type="entry name" value="Endonuclease_5"/>
    <property type="match status" value="1"/>
</dbReference>
<evidence type="ECO:0000256" key="4">
    <source>
        <dbReference type="ARBA" id="ARBA00022759"/>
    </source>
</evidence>
<comment type="catalytic activity">
    <reaction evidence="6">
        <text>Endonucleolytic cleavage at apurinic or apyrimidinic sites to products with a 5'-phosphate.</text>
        <dbReference type="EC" id="3.1.21.7"/>
    </reaction>
</comment>
<dbReference type="GO" id="GO:0000287">
    <property type="term" value="F:magnesium ion binding"/>
    <property type="evidence" value="ECO:0007669"/>
    <property type="project" value="UniProtKB-UniRule"/>
</dbReference>
<keyword evidence="6" id="KW-0234">DNA repair</keyword>
<name>A0A6I4HW96_9SPHI</name>
<dbReference type="GO" id="GO:0016891">
    <property type="term" value="F:RNA endonuclease activity producing 5'-phosphomonoesters, hydrolytic mechanism"/>
    <property type="evidence" value="ECO:0007669"/>
    <property type="project" value="TreeGrafter"/>
</dbReference>
<evidence type="ECO:0000313" key="8">
    <source>
        <dbReference type="Proteomes" id="UP000429232"/>
    </source>
</evidence>
<dbReference type="KEGG" id="mgik:GO620_005845"/>
<comment type="function">
    <text evidence="6">DNA repair enzyme involved in the repair of deaminated bases. Selectively cleaves double-stranded DNA at the second phosphodiester bond 3' to a deoxyinosine leaving behind the intact lesion on the nicked DNA.</text>
</comment>
<comment type="subcellular location">
    <subcellularLocation>
        <location evidence="1 6">Cytoplasm</location>
    </subcellularLocation>
</comment>
<evidence type="ECO:0000256" key="5">
    <source>
        <dbReference type="ARBA" id="ARBA00022801"/>
    </source>
</evidence>
<feature type="binding site" evidence="6">
    <location>
        <position position="43"/>
    </location>
    <ligand>
        <name>Mg(2+)</name>
        <dbReference type="ChEBI" id="CHEBI:18420"/>
    </ligand>
</feature>
<sequence>MKLNSLNYDSLSPAQTVALQQELRKHIQIRPLYKEVKIIGSADISFNKGEETVYAGIVLFKYPELTVIGNYTAKAETKFPCISGLLAFRELPALLKVWEQIETKPDLMVLDGQGIAHERRMGIATHFGWLTDVPTIGSAKSRLAGRFIEPANEAFAQSEMTDKGEVVSIALRSKKNCNPIYISPGHHIDIEQSVEVIKNCIRGYRIPEPIRQAHNLVNEFRIKDIGSNAQQLLF</sequence>
<evidence type="ECO:0000256" key="6">
    <source>
        <dbReference type="HAMAP-Rule" id="MF_00801"/>
    </source>
</evidence>
<evidence type="ECO:0000256" key="3">
    <source>
        <dbReference type="ARBA" id="ARBA00022722"/>
    </source>
</evidence>
<keyword evidence="6" id="KW-0479">Metal-binding</keyword>
<organism evidence="7 8">
    <name type="scientific">Mucilaginibacter ginkgonis</name>
    <dbReference type="NCBI Taxonomy" id="2682091"/>
    <lineage>
        <taxon>Bacteria</taxon>
        <taxon>Pseudomonadati</taxon>
        <taxon>Bacteroidota</taxon>
        <taxon>Sphingobacteriia</taxon>
        <taxon>Sphingobacteriales</taxon>
        <taxon>Sphingobacteriaceae</taxon>
        <taxon>Mucilaginibacter</taxon>
    </lineage>
</organism>
<dbReference type="NCBIfam" id="NF008629">
    <property type="entry name" value="PRK11617.1"/>
    <property type="match status" value="1"/>
</dbReference>
<dbReference type="Gene3D" id="3.30.2170.10">
    <property type="entry name" value="archaeoglobus fulgidus dsm 4304 superfamily"/>
    <property type="match status" value="1"/>
</dbReference>
<dbReference type="InterPro" id="IPR007581">
    <property type="entry name" value="Endonuclease-V"/>
</dbReference>
<comment type="cofactor">
    <cofactor evidence="6">
        <name>Mg(2+)</name>
        <dbReference type="ChEBI" id="CHEBI:18420"/>
    </cofactor>
</comment>
<keyword evidence="4 6" id="KW-0255">Endonuclease</keyword>
<dbReference type="AlphaFoldDB" id="A0A6I4HW96"/>
<evidence type="ECO:0000313" key="7">
    <source>
        <dbReference type="EMBL" id="QQL50973.1"/>
    </source>
</evidence>
<dbReference type="PANTHER" id="PTHR28511:SF1">
    <property type="entry name" value="ENDONUCLEASE V"/>
    <property type="match status" value="1"/>
</dbReference>
<dbReference type="EMBL" id="CP066775">
    <property type="protein sequence ID" value="QQL50973.1"/>
    <property type="molecule type" value="Genomic_DNA"/>
</dbReference>
<dbReference type="CDD" id="cd06559">
    <property type="entry name" value="Endonuclease_V"/>
    <property type="match status" value="1"/>
</dbReference>
<keyword evidence="6" id="KW-0460">Magnesium</keyword>
<proteinExistence type="inferred from homology"/>